<dbReference type="SUPFAM" id="SSF49899">
    <property type="entry name" value="Concanavalin A-like lectins/glucanases"/>
    <property type="match status" value="1"/>
</dbReference>
<name>A0ABQ2WL96_9ALTE</name>
<keyword evidence="9" id="KW-1185">Reference proteome</keyword>
<dbReference type="InterPro" id="IPR013148">
    <property type="entry name" value="Glyco_hydro_32_N"/>
</dbReference>
<dbReference type="InterPro" id="IPR013320">
    <property type="entry name" value="ConA-like_dom_sf"/>
</dbReference>
<evidence type="ECO:0000313" key="9">
    <source>
        <dbReference type="Proteomes" id="UP000634667"/>
    </source>
</evidence>
<organism evidence="8 9">
    <name type="scientific">Alishewanella tabrizica</name>
    <dbReference type="NCBI Taxonomy" id="671278"/>
    <lineage>
        <taxon>Bacteria</taxon>
        <taxon>Pseudomonadati</taxon>
        <taxon>Pseudomonadota</taxon>
        <taxon>Gammaproteobacteria</taxon>
        <taxon>Alteromonadales</taxon>
        <taxon>Alteromonadaceae</taxon>
        <taxon>Alishewanella</taxon>
    </lineage>
</organism>
<evidence type="ECO:0000256" key="3">
    <source>
        <dbReference type="ARBA" id="ARBA00023295"/>
    </source>
</evidence>
<evidence type="ECO:0000256" key="5">
    <source>
        <dbReference type="SAM" id="SignalP"/>
    </source>
</evidence>
<evidence type="ECO:0000259" key="7">
    <source>
        <dbReference type="Pfam" id="PF08244"/>
    </source>
</evidence>
<feature type="signal peptide" evidence="5">
    <location>
        <begin position="1"/>
        <end position="22"/>
    </location>
</feature>
<comment type="similarity">
    <text evidence="1 4">Belongs to the glycosyl hydrolase 32 family.</text>
</comment>
<evidence type="ECO:0000313" key="8">
    <source>
        <dbReference type="EMBL" id="GGW60950.1"/>
    </source>
</evidence>
<evidence type="ECO:0000259" key="6">
    <source>
        <dbReference type="Pfam" id="PF00251"/>
    </source>
</evidence>
<dbReference type="SUPFAM" id="SSF75005">
    <property type="entry name" value="Arabinanase/levansucrase/invertase"/>
    <property type="match status" value="1"/>
</dbReference>
<dbReference type="PANTHER" id="PTHR42800">
    <property type="entry name" value="EXOINULINASE INUD (AFU_ORTHOLOGUE AFUA_5G00480)"/>
    <property type="match status" value="1"/>
</dbReference>
<feature type="domain" description="Glycosyl hydrolase family 32 N-terminal" evidence="6">
    <location>
        <begin position="36"/>
        <end position="361"/>
    </location>
</feature>
<keyword evidence="2 4" id="KW-0378">Hydrolase</keyword>
<keyword evidence="3 4" id="KW-0326">Glycosidase</keyword>
<feature type="chain" id="PRO_5047088557" evidence="5">
    <location>
        <begin position="23"/>
        <end position="532"/>
    </location>
</feature>
<dbReference type="SMART" id="SM00640">
    <property type="entry name" value="Glyco_32"/>
    <property type="match status" value="1"/>
</dbReference>
<proteinExistence type="inferred from homology"/>
<dbReference type="Gene3D" id="2.115.10.20">
    <property type="entry name" value="Glycosyl hydrolase domain, family 43"/>
    <property type="match status" value="1"/>
</dbReference>
<reference evidence="9" key="1">
    <citation type="journal article" date="2019" name="Int. J. Syst. Evol. Microbiol.">
        <title>The Global Catalogue of Microorganisms (GCM) 10K type strain sequencing project: providing services to taxonomists for standard genome sequencing and annotation.</title>
        <authorList>
            <consortium name="The Broad Institute Genomics Platform"/>
            <consortium name="The Broad Institute Genome Sequencing Center for Infectious Disease"/>
            <person name="Wu L."/>
            <person name="Ma J."/>
        </authorList>
    </citation>
    <scope>NUCLEOTIDE SEQUENCE [LARGE SCALE GENOMIC DNA]</scope>
    <source>
        <strain evidence="9">KCTC 23723</strain>
    </source>
</reference>
<evidence type="ECO:0000256" key="1">
    <source>
        <dbReference type="ARBA" id="ARBA00009902"/>
    </source>
</evidence>
<dbReference type="Pfam" id="PF00251">
    <property type="entry name" value="Glyco_hydro_32N"/>
    <property type="match status" value="1"/>
</dbReference>
<gene>
    <name evidence="8" type="primary">sacC</name>
    <name evidence="8" type="ORF">GCM10008111_16380</name>
</gene>
<dbReference type="InterPro" id="IPR018053">
    <property type="entry name" value="Glyco_hydro_32_AS"/>
</dbReference>
<dbReference type="PANTHER" id="PTHR42800:SF1">
    <property type="entry name" value="EXOINULINASE INUD (AFU_ORTHOLOGUE AFUA_5G00480)"/>
    <property type="match status" value="1"/>
</dbReference>
<dbReference type="Pfam" id="PF08244">
    <property type="entry name" value="Glyco_hydro_32C"/>
    <property type="match status" value="1"/>
</dbReference>
<dbReference type="Gene3D" id="2.60.120.560">
    <property type="entry name" value="Exo-inulinase, domain 1"/>
    <property type="match status" value="1"/>
</dbReference>
<dbReference type="InterPro" id="IPR023296">
    <property type="entry name" value="Glyco_hydro_beta-prop_sf"/>
</dbReference>
<dbReference type="CDD" id="cd18622">
    <property type="entry name" value="GH32_Inu-like"/>
    <property type="match status" value="1"/>
</dbReference>
<evidence type="ECO:0000256" key="2">
    <source>
        <dbReference type="ARBA" id="ARBA00022801"/>
    </source>
</evidence>
<dbReference type="PROSITE" id="PS00609">
    <property type="entry name" value="GLYCOSYL_HYDROL_F32"/>
    <property type="match status" value="1"/>
</dbReference>
<dbReference type="RefSeq" id="WP_189482354.1">
    <property type="nucleotide sequence ID" value="NZ_BMYR01000006.1"/>
</dbReference>
<sequence length="532" mass="59531">MKRKLIALCFSVSSILAQDAIAKPELYQEPYRPQFHFTPQQQWMNDPNGMVYLDGEYHLFYQYNPYANVWGPMHWGHAISKDLVHWQQQPVALYPDKHGTIFSGSAVVDWHNTAGFGTKDNPALVAIFTYHDHLQENLGATTYQSQGLAYSLDKGRTWIKYQGNPVLNSPDVKDFRDPKVMWHADSARWVMSLAVKNKISFYSSTDLKNWQHTGDFGEGIGAHGGVWECPDLIKMRVNGSDEEKYVLLVSITPGGPNGGSATQYFVGDFDGKTFTIDPAFNQQLSAAEVTSPSKQPAIWLDYGTDNYAGVTWSDVPKADGRHLFIGWMSNWQYAIKVPTERWRSAMTIVRELQLEQLNGQYIISSKPVDSLSTLITETHSVNNITLAAAQPVDVVKLAKASELGQKVQLDLELNQASVVELSFNNAKNNLKVIIDAAAGELILDRTAAGLADFDVNFPSVQRAPLKIEKGVLHLEIFLDRASIEIFADKGRTVMTSIVFPEQPYTKLNISADNTVQLKQVTISQLSSIWQKK</sequence>
<dbReference type="EMBL" id="BMYR01000006">
    <property type="protein sequence ID" value="GGW60950.1"/>
    <property type="molecule type" value="Genomic_DNA"/>
</dbReference>
<dbReference type="InterPro" id="IPR001362">
    <property type="entry name" value="Glyco_hydro_32"/>
</dbReference>
<dbReference type="Proteomes" id="UP000634667">
    <property type="component" value="Unassembled WGS sequence"/>
</dbReference>
<evidence type="ECO:0000256" key="4">
    <source>
        <dbReference type="RuleBase" id="RU362110"/>
    </source>
</evidence>
<feature type="domain" description="Glycosyl hydrolase family 32 C-terminal" evidence="7">
    <location>
        <begin position="396"/>
        <end position="523"/>
    </location>
</feature>
<accession>A0ABQ2WL96</accession>
<protein>
    <submittedName>
        <fullName evidence="8">Levanase</fullName>
    </submittedName>
</protein>
<comment type="caution">
    <text evidence="8">The sequence shown here is derived from an EMBL/GenBank/DDBJ whole genome shotgun (WGS) entry which is preliminary data.</text>
</comment>
<dbReference type="InterPro" id="IPR013189">
    <property type="entry name" value="Glyco_hydro_32_C"/>
</dbReference>
<keyword evidence="5" id="KW-0732">Signal</keyword>